<accession>X1VDM1</accession>
<protein>
    <submittedName>
        <fullName evidence="2">Uncharacterized protein</fullName>
    </submittedName>
</protein>
<evidence type="ECO:0000313" key="2">
    <source>
        <dbReference type="EMBL" id="GAJ12071.1"/>
    </source>
</evidence>
<reference evidence="2" key="1">
    <citation type="journal article" date="2014" name="Front. Microbiol.">
        <title>High frequency of phylogenetically diverse reductive dehalogenase-homologous genes in deep subseafloor sedimentary metagenomes.</title>
        <authorList>
            <person name="Kawai M."/>
            <person name="Futagami T."/>
            <person name="Toyoda A."/>
            <person name="Takaki Y."/>
            <person name="Nishi S."/>
            <person name="Hori S."/>
            <person name="Arai W."/>
            <person name="Tsubouchi T."/>
            <person name="Morono Y."/>
            <person name="Uchiyama I."/>
            <person name="Ito T."/>
            <person name="Fujiyama A."/>
            <person name="Inagaki F."/>
            <person name="Takami H."/>
        </authorList>
    </citation>
    <scope>NUCLEOTIDE SEQUENCE</scope>
    <source>
        <strain evidence="2">Expedition CK06-06</strain>
    </source>
</reference>
<name>X1VDM1_9ZZZZ</name>
<dbReference type="AlphaFoldDB" id="X1VDM1"/>
<dbReference type="EMBL" id="BARW01025756">
    <property type="protein sequence ID" value="GAJ12071.1"/>
    <property type="molecule type" value="Genomic_DNA"/>
</dbReference>
<sequence>VFGTSAVSDVGRVGTGGSRGSDRNRHHKPCNPKRQAFSTARIVEDR</sequence>
<gene>
    <name evidence="2" type="ORF">S12H4_42140</name>
</gene>
<organism evidence="2">
    <name type="scientific">marine sediment metagenome</name>
    <dbReference type="NCBI Taxonomy" id="412755"/>
    <lineage>
        <taxon>unclassified sequences</taxon>
        <taxon>metagenomes</taxon>
        <taxon>ecological metagenomes</taxon>
    </lineage>
</organism>
<evidence type="ECO:0000256" key="1">
    <source>
        <dbReference type="SAM" id="MobiDB-lite"/>
    </source>
</evidence>
<feature type="region of interest" description="Disordered" evidence="1">
    <location>
        <begin position="1"/>
        <end position="46"/>
    </location>
</feature>
<comment type="caution">
    <text evidence="2">The sequence shown here is derived from an EMBL/GenBank/DDBJ whole genome shotgun (WGS) entry which is preliminary data.</text>
</comment>
<proteinExistence type="predicted"/>
<feature type="non-terminal residue" evidence="2">
    <location>
        <position position="1"/>
    </location>
</feature>